<feature type="signal peptide" evidence="2">
    <location>
        <begin position="1"/>
        <end position="24"/>
    </location>
</feature>
<sequence>MAAHRKLSVALASAALAAGFFASAGPAAASPADEPGSVRITGEVLADEPGSVRITDTPDNREF</sequence>
<feature type="chain" id="PRO_5046241816" evidence="2">
    <location>
        <begin position="25"/>
        <end position="63"/>
    </location>
</feature>
<dbReference type="Proteomes" id="UP001596012">
    <property type="component" value="Unassembled WGS sequence"/>
</dbReference>
<gene>
    <name evidence="3" type="ORF">ACFPH6_49950</name>
</gene>
<keyword evidence="4" id="KW-1185">Reference proteome</keyword>
<reference evidence="4" key="1">
    <citation type="journal article" date="2019" name="Int. J. Syst. Evol. Microbiol.">
        <title>The Global Catalogue of Microorganisms (GCM) 10K type strain sequencing project: providing services to taxonomists for standard genome sequencing and annotation.</title>
        <authorList>
            <consortium name="The Broad Institute Genomics Platform"/>
            <consortium name="The Broad Institute Genome Sequencing Center for Infectious Disease"/>
            <person name="Wu L."/>
            <person name="Ma J."/>
        </authorList>
    </citation>
    <scope>NUCLEOTIDE SEQUENCE [LARGE SCALE GENOMIC DNA]</scope>
    <source>
        <strain evidence="4">DT43</strain>
    </source>
</reference>
<protein>
    <submittedName>
        <fullName evidence="3">Uncharacterized protein</fullName>
    </submittedName>
</protein>
<keyword evidence="2" id="KW-0732">Signal</keyword>
<comment type="caution">
    <text evidence="3">The sequence shown here is derived from an EMBL/GenBank/DDBJ whole genome shotgun (WGS) entry which is preliminary data.</text>
</comment>
<evidence type="ECO:0000256" key="1">
    <source>
        <dbReference type="SAM" id="MobiDB-lite"/>
    </source>
</evidence>
<dbReference type="RefSeq" id="WP_386356391.1">
    <property type="nucleotide sequence ID" value="NZ_JBHSFG010000120.1"/>
</dbReference>
<organism evidence="3 4">
    <name type="scientific">Streptomyces xiangluensis</name>
    <dbReference type="NCBI Taxonomy" id="2665720"/>
    <lineage>
        <taxon>Bacteria</taxon>
        <taxon>Bacillati</taxon>
        <taxon>Actinomycetota</taxon>
        <taxon>Actinomycetes</taxon>
        <taxon>Kitasatosporales</taxon>
        <taxon>Streptomycetaceae</taxon>
        <taxon>Streptomyces</taxon>
    </lineage>
</organism>
<evidence type="ECO:0000313" key="3">
    <source>
        <dbReference type="EMBL" id="MFC4472494.1"/>
    </source>
</evidence>
<accession>A0ABV8Z5Z8</accession>
<name>A0ABV8Z5Z8_9ACTN</name>
<evidence type="ECO:0000256" key="2">
    <source>
        <dbReference type="SAM" id="SignalP"/>
    </source>
</evidence>
<evidence type="ECO:0000313" key="4">
    <source>
        <dbReference type="Proteomes" id="UP001596012"/>
    </source>
</evidence>
<feature type="region of interest" description="Disordered" evidence="1">
    <location>
        <begin position="41"/>
        <end position="63"/>
    </location>
</feature>
<proteinExistence type="predicted"/>
<dbReference type="EMBL" id="JBHSFG010000120">
    <property type="protein sequence ID" value="MFC4472494.1"/>
    <property type="molecule type" value="Genomic_DNA"/>
</dbReference>